<comment type="similarity">
    <text evidence="1">Belongs to the glycosyltransferase group 1 family. Glycosyltransferase 4 subfamily.</text>
</comment>
<evidence type="ECO:0008006" key="8">
    <source>
        <dbReference type="Google" id="ProtNLM"/>
    </source>
</evidence>
<comment type="caution">
    <text evidence="6">The sequence shown here is derived from an EMBL/GenBank/DDBJ whole genome shotgun (WGS) entry which is preliminary data.</text>
</comment>
<sequence length="487" mass="54245">MRSRRYRAEPGDHLVWLNYKDIGHPLRGGAEEYMHQIAARLVDQGQRVTIITARSRGAARVETVRGATVRRMGGTWTVYLLALIWLFRNRHRIDGIVDTCNGIPFFSPVAVGPHVPVLVLIHHVHQVMFGQHFRFPLAQLGRWIERVGNRCVYGDRTIAVVSPSSRTEVRHVLGLTGPVFVAANGQQRLAAPGATRSPEPRIVCVGRLAPHKRWDLLIRVLPRVVELVPSVTVELIGDGPCMDELRRLVRDLGLGERVRLPGRLPDAERNRRLASAWVTVCTSQVEGWGLAVTEAMSLGVPAVVLAAPGLRDAVRDRATGWVVDRAQHLAGRLTSALIELEDPAVATAYARRCRAWAGRFTWEAAADRMAGLLANEDARRTAADRRATCDLSTVVELPVRAAARVDYARLRTVDQVDWDEPDSRDPKVRLLLAGYDEEDATALMRRCGVDTADVRAWIARPADLLGWRRTAGPRSRELSDWFARRAS</sequence>
<dbReference type="Gene3D" id="3.40.50.2000">
    <property type="entry name" value="Glycogen Phosphorylase B"/>
    <property type="match status" value="2"/>
</dbReference>
<dbReference type="CDD" id="cd03801">
    <property type="entry name" value="GT4_PimA-like"/>
    <property type="match status" value="1"/>
</dbReference>
<keyword evidence="3" id="KW-0808">Transferase</keyword>
<dbReference type="RefSeq" id="WP_203783631.1">
    <property type="nucleotide sequence ID" value="NZ_BOMV01000054.1"/>
</dbReference>
<dbReference type="SUPFAM" id="SSF53756">
    <property type="entry name" value="UDP-Glycosyltransferase/glycogen phosphorylase"/>
    <property type="match status" value="1"/>
</dbReference>
<dbReference type="PANTHER" id="PTHR12526:SF640">
    <property type="entry name" value="COLANIC ACID BIOSYNTHESIS GLYCOSYLTRANSFERASE WCAL-RELATED"/>
    <property type="match status" value="1"/>
</dbReference>
<feature type="domain" description="Glycosyltransferase subfamily 4-like N-terminal" evidence="5">
    <location>
        <begin position="28"/>
        <end position="185"/>
    </location>
</feature>
<proteinExistence type="inferred from homology"/>
<dbReference type="Proteomes" id="UP000636960">
    <property type="component" value="Unassembled WGS sequence"/>
</dbReference>
<protein>
    <recommendedName>
        <fullName evidence="8">Glycosyltransferase</fullName>
    </recommendedName>
</protein>
<keyword evidence="2" id="KW-0328">Glycosyltransferase</keyword>
<evidence type="ECO:0000256" key="1">
    <source>
        <dbReference type="ARBA" id="ARBA00009481"/>
    </source>
</evidence>
<evidence type="ECO:0000259" key="4">
    <source>
        <dbReference type="Pfam" id="PF00534"/>
    </source>
</evidence>
<organism evidence="6 7">
    <name type="scientific">Paractinoplanes rishiriensis</name>
    <dbReference type="NCBI Taxonomy" id="1050105"/>
    <lineage>
        <taxon>Bacteria</taxon>
        <taxon>Bacillati</taxon>
        <taxon>Actinomycetota</taxon>
        <taxon>Actinomycetes</taxon>
        <taxon>Micromonosporales</taxon>
        <taxon>Micromonosporaceae</taxon>
        <taxon>Paractinoplanes</taxon>
    </lineage>
</organism>
<dbReference type="EMBL" id="BOMV01000054">
    <property type="protein sequence ID" value="GIE97074.1"/>
    <property type="molecule type" value="Genomic_DNA"/>
</dbReference>
<evidence type="ECO:0000256" key="2">
    <source>
        <dbReference type="ARBA" id="ARBA00022676"/>
    </source>
</evidence>
<accession>A0A919MW40</accession>
<dbReference type="InterPro" id="IPR001296">
    <property type="entry name" value="Glyco_trans_1"/>
</dbReference>
<dbReference type="InterPro" id="IPR028098">
    <property type="entry name" value="Glyco_trans_4-like_N"/>
</dbReference>
<reference evidence="6" key="1">
    <citation type="submission" date="2021-01" db="EMBL/GenBank/DDBJ databases">
        <title>Whole genome shotgun sequence of Actinoplanes rishiriensis NBRC 108556.</title>
        <authorList>
            <person name="Komaki H."/>
            <person name="Tamura T."/>
        </authorList>
    </citation>
    <scope>NUCLEOTIDE SEQUENCE</scope>
    <source>
        <strain evidence="6">NBRC 108556</strain>
    </source>
</reference>
<dbReference type="PANTHER" id="PTHR12526">
    <property type="entry name" value="GLYCOSYLTRANSFERASE"/>
    <property type="match status" value="1"/>
</dbReference>
<keyword evidence="7" id="KW-1185">Reference proteome</keyword>
<evidence type="ECO:0000313" key="6">
    <source>
        <dbReference type="EMBL" id="GIE97074.1"/>
    </source>
</evidence>
<dbReference type="GO" id="GO:0016757">
    <property type="term" value="F:glycosyltransferase activity"/>
    <property type="evidence" value="ECO:0007669"/>
    <property type="project" value="UniProtKB-KW"/>
</dbReference>
<evidence type="ECO:0000256" key="3">
    <source>
        <dbReference type="ARBA" id="ARBA00022679"/>
    </source>
</evidence>
<name>A0A919MW40_9ACTN</name>
<dbReference type="Pfam" id="PF00534">
    <property type="entry name" value="Glycos_transf_1"/>
    <property type="match status" value="1"/>
</dbReference>
<dbReference type="Pfam" id="PF13439">
    <property type="entry name" value="Glyco_transf_4"/>
    <property type="match status" value="1"/>
</dbReference>
<feature type="domain" description="Glycosyl transferase family 1" evidence="4">
    <location>
        <begin position="195"/>
        <end position="351"/>
    </location>
</feature>
<dbReference type="AlphaFoldDB" id="A0A919MW40"/>
<evidence type="ECO:0000313" key="7">
    <source>
        <dbReference type="Proteomes" id="UP000636960"/>
    </source>
</evidence>
<evidence type="ECO:0000259" key="5">
    <source>
        <dbReference type="Pfam" id="PF13439"/>
    </source>
</evidence>
<gene>
    <name evidence="6" type="ORF">Ari01nite_45390</name>
</gene>